<dbReference type="InterPro" id="IPR027417">
    <property type="entry name" value="P-loop_NTPase"/>
</dbReference>
<dbReference type="FunFam" id="3.40.50.300:FF:000126">
    <property type="entry name" value="Galactose/methyl galactoside import ATP-binding protein MglA"/>
    <property type="match status" value="1"/>
</dbReference>
<evidence type="ECO:0000259" key="6">
    <source>
        <dbReference type="PROSITE" id="PS50893"/>
    </source>
</evidence>
<dbReference type="InterPro" id="IPR003439">
    <property type="entry name" value="ABC_transporter-like_ATP-bd"/>
</dbReference>
<dbReference type="SMART" id="SM00382">
    <property type="entry name" value="AAA"/>
    <property type="match status" value="1"/>
</dbReference>
<dbReference type="EMBL" id="DF238840">
    <property type="protein sequence ID" value="GAF27324.1"/>
    <property type="molecule type" value="Genomic_DNA"/>
</dbReference>
<dbReference type="GO" id="GO:0005524">
    <property type="term" value="F:ATP binding"/>
    <property type="evidence" value="ECO:0007669"/>
    <property type="project" value="UniProtKB-KW"/>
</dbReference>
<dbReference type="AlphaFoldDB" id="A0A0S6UIJ8"/>
<dbReference type="PANTHER" id="PTHR43790:SF9">
    <property type="entry name" value="GALACTOFURANOSE TRANSPORTER ATP-BINDING PROTEIN YTFR"/>
    <property type="match status" value="1"/>
</dbReference>
<feature type="domain" description="ABC transporter" evidence="6">
    <location>
        <begin position="127"/>
        <end position="372"/>
    </location>
</feature>
<dbReference type="PANTHER" id="PTHR43790">
    <property type="entry name" value="CARBOHYDRATE TRANSPORT ATP-BINDING PROTEIN MG119-RELATED"/>
    <property type="match status" value="1"/>
</dbReference>
<accession>A0A0S6UIJ8</accession>
<keyword evidence="4" id="KW-0547">Nucleotide-binding</keyword>
<sequence length="373" mass="41649">MLDRMGVKVNPESKIKDLNVAKRQLIEITKAISYNSHLIIMDEPTSALSGEEIKELFDLIKSLKAQGKTFIFITHKLDEVFGIADYITVLRDGKHIGTDSVSNFTIDKLVQMMVGRELKQIFAKQSHSTSEVILSVRNLSKRGQFYNVSFDLHRGEVLGIAGLLGAGRTELVQALFGVSQPDEGEIWIKGKKAQTISPSSAKTYYKMAYLTEDRRTTGLFLNRPVKENIIIANALSFRSGLLLNKKKIKETCQTEKEKLDIKAFSLDQPVESLSGGNQQKVLISRWLLCNPEILILDEPTRGIDVGAKAEIYKLISTLANEGKAILMISSELYEILGMSDRILVMHEGKVTGILDREEASQEKILRYAMGITA</sequence>
<proteinExistence type="predicted"/>
<evidence type="ECO:0000256" key="1">
    <source>
        <dbReference type="ARBA" id="ARBA00022448"/>
    </source>
</evidence>
<evidence type="ECO:0000256" key="2">
    <source>
        <dbReference type="ARBA" id="ARBA00022597"/>
    </source>
</evidence>
<dbReference type="InterPro" id="IPR050107">
    <property type="entry name" value="ABC_carbohydrate_import_ATPase"/>
</dbReference>
<name>A0A0S6UIJ8_NEOTH</name>
<dbReference type="CDD" id="cd03215">
    <property type="entry name" value="ABC_Carb_Monos_II"/>
    <property type="match status" value="1"/>
</dbReference>
<organism evidence="7">
    <name type="scientific">Moorella thermoacetica Y72</name>
    <dbReference type="NCBI Taxonomy" id="1325331"/>
    <lineage>
        <taxon>Bacteria</taxon>
        <taxon>Bacillati</taxon>
        <taxon>Bacillota</taxon>
        <taxon>Clostridia</taxon>
        <taxon>Neomoorellales</taxon>
        <taxon>Neomoorellaceae</taxon>
        <taxon>Neomoorella</taxon>
    </lineage>
</organism>
<keyword evidence="5" id="KW-0067">ATP-binding</keyword>
<evidence type="ECO:0000256" key="5">
    <source>
        <dbReference type="ARBA" id="ARBA00022840"/>
    </source>
</evidence>
<reference evidence="7" key="1">
    <citation type="journal article" date="2014" name="Gene">
        <title>Genome-guided analysis of transformation efficiency and carbon dioxide assimilation by Moorella thermoacetica Y72.</title>
        <authorList>
            <person name="Tsukahara K."/>
            <person name="Kita A."/>
            <person name="Nakashimada Y."/>
            <person name="Hoshino T."/>
            <person name="Murakami K."/>
        </authorList>
    </citation>
    <scope>NUCLEOTIDE SEQUENCE [LARGE SCALE GENOMIC DNA]</scope>
    <source>
        <strain evidence="7">Y72</strain>
    </source>
</reference>
<dbReference type="Proteomes" id="UP000063718">
    <property type="component" value="Unassembled WGS sequence"/>
</dbReference>
<keyword evidence="3" id="KW-0677">Repeat</keyword>
<dbReference type="PROSITE" id="PS00211">
    <property type="entry name" value="ABC_TRANSPORTER_1"/>
    <property type="match status" value="1"/>
</dbReference>
<dbReference type="PROSITE" id="PS50893">
    <property type="entry name" value="ABC_TRANSPORTER_2"/>
    <property type="match status" value="1"/>
</dbReference>
<evidence type="ECO:0000313" key="7">
    <source>
        <dbReference type="EMBL" id="GAF27324.1"/>
    </source>
</evidence>
<keyword evidence="1" id="KW-0813">Transport</keyword>
<evidence type="ECO:0000256" key="4">
    <source>
        <dbReference type="ARBA" id="ARBA00022741"/>
    </source>
</evidence>
<evidence type="ECO:0000256" key="3">
    <source>
        <dbReference type="ARBA" id="ARBA00022737"/>
    </source>
</evidence>
<dbReference type="Pfam" id="PF00005">
    <property type="entry name" value="ABC_tran"/>
    <property type="match status" value="1"/>
</dbReference>
<keyword evidence="2 7" id="KW-0762">Sugar transport</keyword>
<gene>
    <name evidence="7" type="ORF">MTY_2665</name>
</gene>
<dbReference type="InterPro" id="IPR017871">
    <property type="entry name" value="ABC_transporter-like_CS"/>
</dbReference>
<protein>
    <submittedName>
        <fullName evidence="7">ABC-type sugar transport system, ATPase component</fullName>
    </submittedName>
</protein>
<dbReference type="InterPro" id="IPR003593">
    <property type="entry name" value="AAA+_ATPase"/>
</dbReference>
<dbReference type="Gene3D" id="3.40.50.300">
    <property type="entry name" value="P-loop containing nucleotide triphosphate hydrolases"/>
    <property type="match status" value="2"/>
</dbReference>
<dbReference type="GO" id="GO:0016887">
    <property type="term" value="F:ATP hydrolysis activity"/>
    <property type="evidence" value="ECO:0007669"/>
    <property type="project" value="InterPro"/>
</dbReference>
<dbReference type="SUPFAM" id="SSF52540">
    <property type="entry name" value="P-loop containing nucleoside triphosphate hydrolases"/>
    <property type="match status" value="2"/>
</dbReference>